<dbReference type="EMBL" id="JAVHJO010000019">
    <property type="protein sequence ID" value="KAK6523267.1"/>
    <property type="molecule type" value="Genomic_DNA"/>
</dbReference>
<dbReference type="CDD" id="cd06186">
    <property type="entry name" value="NOX_Duox_like_FAD_NADP"/>
    <property type="match status" value="1"/>
</dbReference>
<feature type="transmembrane region" description="Helical" evidence="15">
    <location>
        <begin position="113"/>
        <end position="133"/>
    </location>
</feature>
<keyword evidence="18" id="KW-1185">Reference proteome</keyword>
<dbReference type="GO" id="GO:0015677">
    <property type="term" value="P:copper ion import"/>
    <property type="evidence" value="ECO:0007669"/>
    <property type="project" value="TreeGrafter"/>
</dbReference>
<dbReference type="InterPro" id="IPR017938">
    <property type="entry name" value="Riboflavin_synthase-like_b-brl"/>
</dbReference>
<keyword evidence="9" id="KW-0560">Oxidoreductase</keyword>
<evidence type="ECO:0000256" key="13">
    <source>
        <dbReference type="ARBA" id="ARBA00048483"/>
    </source>
</evidence>
<dbReference type="EC" id="1.16.1.9" evidence="3"/>
<reference evidence="17 18" key="1">
    <citation type="submission" date="2019-10" db="EMBL/GenBank/DDBJ databases">
        <authorList>
            <person name="Palmer J.M."/>
        </authorList>
    </citation>
    <scope>NUCLEOTIDE SEQUENCE [LARGE SCALE GENOMIC DNA]</scope>
    <source>
        <strain evidence="17 18">TWF694</strain>
    </source>
</reference>
<feature type="transmembrane region" description="Helical" evidence="15">
    <location>
        <begin position="214"/>
        <end position="234"/>
    </location>
</feature>
<evidence type="ECO:0000256" key="8">
    <source>
        <dbReference type="ARBA" id="ARBA00022989"/>
    </source>
</evidence>
<accession>A0AAV9WRE3</accession>
<evidence type="ECO:0000256" key="6">
    <source>
        <dbReference type="ARBA" id="ARBA00022692"/>
    </source>
</evidence>
<sequence>MAYPWHMNTYSPSEKDLRRSALDFYGLLSLSTILVFVTVVVCWLGHLHRTHFTNPTSLSRRVYRLKWYLSTPLFARSGASKKTYLLSTLWILFLLCMVTAGTGDDYFHLTKRIAHTAASLLPAQYLLSSRFILQYTSIVTYQTHETLNTAHRWLGRSIYTLITLHAILYINYFVQLNPDRFFRQDVLFGVIGLGILNTIFITSLPYYRRKAYRLFYGVHQLLGILILPVCWFHVVYIRRYILLCGAVYVVDFVGRWSVTREVKVRVSVFSEGLVDLRGVAGWLVPSPSTPNTPTLRPSNSTVATGEVGGKGVKVPAGSHFYVYVASMQHNRGNPFTICTADSKDGEVRFSVRVRDGFTRELQDMADKDITMMVEGPYGISGVNMSLGFGYFDSFLFVTGGVGITMTFGVLRELIKWIEVDGLEKGGKGRVRFVWSAKGVEEAAWPVGELLKGGAPTYTPDVDIYISGSKAKKEREEEVELEDLVEDERLLPTTIATTDEEEEEERGKGSDKDDDRKIDGLRYRYAGTGITPKIWKGRPDVYRIAGEFCEEEKGRRIGVFVCGPDGMREDVRRSLGRYYSDSMIWVWEEKFGH</sequence>
<dbReference type="Pfam" id="PF01794">
    <property type="entry name" value="Ferric_reduct"/>
    <property type="match status" value="1"/>
</dbReference>
<dbReference type="InterPro" id="IPR051410">
    <property type="entry name" value="Ferric/Cupric_Reductase"/>
</dbReference>
<evidence type="ECO:0000256" key="4">
    <source>
        <dbReference type="ARBA" id="ARBA00022448"/>
    </source>
</evidence>
<dbReference type="SUPFAM" id="SSF63380">
    <property type="entry name" value="Riboflavin synthase domain-like"/>
    <property type="match status" value="1"/>
</dbReference>
<evidence type="ECO:0000256" key="2">
    <source>
        <dbReference type="ARBA" id="ARBA00006278"/>
    </source>
</evidence>
<dbReference type="InterPro" id="IPR013112">
    <property type="entry name" value="FAD-bd_8"/>
</dbReference>
<dbReference type="SUPFAM" id="SSF52343">
    <property type="entry name" value="Ferredoxin reductase-like, C-terminal NADP-linked domain"/>
    <property type="match status" value="1"/>
</dbReference>
<evidence type="ECO:0000256" key="14">
    <source>
        <dbReference type="SAM" id="MobiDB-lite"/>
    </source>
</evidence>
<dbReference type="InterPro" id="IPR013130">
    <property type="entry name" value="Fe3_Rdtase_TM_dom"/>
</dbReference>
<dbReference type="PANTHER" id="PTHR32361">
    <property type="entry name" value="FERRIC/CUPRIC REDUCTASE TRANSMEMBRANE COMPONENT"/>
    <property type="match status" value="1"/>
</dbReference>
<evidence type="ECO:0000256" key="15">
    <source>
        <dbReference type="SAM" id="Phobius"/>
    </source>
</evidence>
<keyword evidence="8 15" id="KW-1133">Transmembrane helix</keyword>
<feature type="transmembrane region" description="Helical" evidence="15">
    <location>
        <begin position="186"/>
        <end position="207"/>
    </location>
</feature>
<dbReference type="Proteomes" id="UP001365542">
    <property type="component" value="Unassembled WGS sequence"/>
</dbReference>
<dbReference type="InterPro" id="IPR017927">
    <property type="entry name" value="FAD-bd_FR_type"/>
</dbReference>
<dbReference type="GO" id="GO:0052851">
    <property type="term" value="F:ferric-chelate reductase (NADPH) activity"/>
    <property type="evidence" value="ECO:0007669"/>
    <property type="project" value="UniProtKB-EC"/>
</dbReference>
<keyword evidence="7" id="KW-0249">Electron transport</keyword>
<comment type="subcellular location">
    <subcellularLocation>
        <location evidence="1">Cell membrane</location>
        <topology evidence="1">Multi-pass membrane protein</topology>
    </subcellularLocation>
</comment>
<dbReference type="Gene3D" id="3.40.50.80">
    <property type="entry name" value="Nucleotide-binding domain of ferredoxin-NADP reductase (FNR) module"/>
    <property type="match status" value="1"/>
</dbReference>
<dbReference type="SFLD" id="SFLDG01168">
    <property type="entry name" value="Ferric_reductase_subgroup_(FRE"/>
    <property type="match status" value="1"/>
</dbReference>
<feature type="transmembrane region" description="Helical" evidence="15">
    <location>
        <begin position="24"/>
        <end position="44"/>
    </location>
</feature>
<comment type="similarity">
    <text evidence="2">Belongs to the ferric reductase (FRE) family.</text>
</comment>
<evidence type="ECO:0000256" key="10">
    <source>
        <dbReference type="ARBA" id="ARBA00023065"/>
    </source>
</evidence>
<proteinExistence type="inferred from homology"/>
<keyword evidence="4" id="KW-0813">Transport</keyword>
<evidence type="ECO:0000256" key="12">
    <source>
        <dbReference type="ARBA" id="ARBA00023180"/>
    </source>
</evidence>
<comment type="caution">
    <text evidence="17">The sequence shown here is derived from an EMBL/GenBank/DDBJ whole genome shotgun (WGS) entry which is preliminary data.</text>
</comment>
<protein>
    <recommendedName>
        <fullName evidence="3">ferric-chelate reductase (NADPH)</fullName>
        <ecNumber evidence="3">1.16.1.9</ecNumber>
    </recommendedName>
</protein>
<name>A0AAV9WRE3_9PEZI</name>
<evidence type="ECO:0000256" key="5">
    <source>
        <dbReference type="ARBA" id="ARBA00022475"/>
    </source>
</evidence>
<keyword evidence="6 15" id="KW-0812">Transmembrane</keyword>
<evidence type="ECO:0000256" key="9">
    <source>
        <dbReference type="ARBA" id="ARBA00023002"/>
    </source>
</evidence>
<dbReference type="InterPro" id="IPR039261">
    <property type="entry name" value="FNR_nucleotide-bd"/>
</dbReference>
<feature type="region of interest" description="Disordered" evidence="14">
    <location>
        <begin position="492"/>
        <end position="513"/>
    </location>
</feature>
<evidence type="ECO:0000256" key="11">
    <source>
        <dbReference type="ARBA" id="ARBA00023136"/>
    </source>
</evidence>
<dbReference type="Pfam" id="PF08030">
    <property type="entry name" value="NAD_binding_6"/>
    <property type="match status" value="1"/>
</dbReference>
<keyword evidence="5" id="KW-1003">Cell membrane</keyword>
<dbReference type="InterPro" id="IPR013121">
    <property type="entry name" value="Fe_red_NAD-bd_6"/>
</dbReference>
<gene>
    <name evidence="17" type="ORF">TWF694_006156</name>
</gene>
<dbReference type="Pfam" id="PF08022">
    <property type="entry name" value="FAD_binding_8"/>
    <property type="match status" value="1"/>
</dbReference>
<keyword evidence="11 15" id="KW-0472">Membrane</keyword>
<dbReference type="GO" id="GO:0006826">
    <property type="term" value="P:iron ion transport"/>
    <property type="evidence" value="ECO:0007669"/>
    <property type="project" value="UniProtKB-ARBA"/>
</dbReference>
<evidence type="ECO:0000256" key="1">
    <source>
        <dbReference type="ARBA" id="ARBA00004651"/>
    </source>
</evidence>
<keyword evidence="10" id="KW-0406">Ion transport</keyword>
<evidence type="ECO:0000313" key="18">
    <source>
        <dbReference type="Proteomes" id="UP001365542"/>
    </source>
</evidence>
<evidence type="ECO:0000259" key="16">
    <source>
        <dbReference type="PROSITE" id="PS51384"/>
    </source>
</evidence>
<feature type="transmembrane region" description="Helical" evidence="15">
    <location>
        <begin position="153"/>
        <end position="174"/>
    </location>
</feature>
<dbReference type="AlphaFoldDB" id="A0AAV9WRE3"/>
<comment type="catalytic activity">
    <reaction evidence="13">
        <text>2 a Fe(II)-siderophore + NADP(+) + H(+) = 2 a Fe(III)-siderophore + NADPH</text>
        <dbReference type="Rhea" id="RHEA:28795"/>
        <dbReference type="Rhea" id="RHEA-COMP:11342"/>
        <dbReference type="Rhea" id="RHEA-COMP:11344"/>
        <dbReference type="ChEBI" id="CHEBI:15378"/>
        <dbReference type="ChEBI" id="CHEBI:29033"/>
        <dbReference type="ChEBI" id="CHEBI:29034"/>
        <dbReference type="ChEBI" id="CHEBI:57783"/>
        <dbReference type="ChEBI" id="CHEBI:58349"/>
        <dbReference type="EC" id="1.16.1.9"/>
    </reaction>
</comment>
<organism evidence="17 18">
    <name type="scientific">Orbilia ellipsospora</name>
    <dbReference type="NCBI Taxonomy" id="2528407"/>
    <lineage>
        <taxon>Eukaryota</taxon>
        <taxon>Fungi</taxon>
        <taxon>Dikarya</taxon>
        <taxon>Ascomycota</taxon>
        <taxon>Pezizomycotina</taxon>
        <taxon>Orbiliomycetes</taxon>
        <taxon>Orbiliales</taxon>
        <taxon>Orbiliaceae</taxon>
        <taxon>Orbilia</taxon>
    </lineage>
</organism>
<dbReference type="GO" id="GO:0005886">
    <property type="term" value="C:plasma membrane"/>
    <property type="evidence" value="ECO:0007669"/>
    <property type="project" value="UniProtKB-SubCell"/>
</dbReference>
<evidence type="ECO:0000256" key="3">
    <source>
        <dbReference type="ARBA" id="ARBA00012668"/>
    </source>
</evidence>
<dbReference type="PANTHER" id="PTHR32361:SF9">
    <property type="entry name" value="FERRIC REDUCTASE TRANSMEMBRANE COMPONENT 3-RELATED"/>
    <property type="match status" value="1"/>
</dbReference>
<dbReference type="SFLD" id="SFLDS00052">
    <property type="entry name" value="Ferric_Reductase_Domain"/>
    <property type="match status" value="1"/>
</dbReference>
<feature type="compositionally biased region" description="Basic and acidic residues" evidence="14">
    <location>
        <begin position="504"/>
        <end position="513"/>
    </location>
</feature>
<feature type="domain" description="FAD-binding FR-type" evidence="16">
    <location>
        <begin position="253"/>
        <end position="383"/>
    </location>
</feature>
<dbReference type="GO" id="GO:0006879">
    <property type="term" value="P:intracellular iron ion homeostasis"/>
    <property type="evidence" value="ECO:0007669"/>
    <property type="project" value="TreeGrafter"/>
</dbReference>
<dbReference type="PROSITE" id="PS51384">
    <property type="entry name" value="FAD_FR"/>
    <property type="match status" value="1"/>
</dbReference>
<feature type="transmembrane region" description="Helical" evidence="15">
    <location>
        <begin position="83"/>
        <end position="101"/>
    </location>
</feature>
<evidence type="ECO:0000256" key="7">
    <source>
        <dbReference type="ARBA" id="ARBA00022982"/>
    </source>
</evidence>
<evidence type="ECO:0000313" key="17">
    <source>
        <dbReference type="EMBL" id="KAK6523267.1"/>
    </source>
</evidence>
<keyword evidence="12" id="KW-0325">Glycoprotein</keyword>